<dbReference type="AlphaFoldDB" id="A0A934N7F2"/>
<comment type="caution">
    <text evidence="2">The sequence shown here is derived from an EMBL/GenBank/DDBJ whole genome shotgun (WGS) entry which is preliminary data.</text>
</comment>
<accession>A0A934N7F2</accession>
<keyword evidence="3" id="KW-1185">Reference proteome</keyword>
<dbReference type="Proteomes" id="UP000612893">
    <property type="component" value="Unassembled WGS sequence"/>
</dbReference>
<organism evidence="2 3">
    <name type="scientific">Candidatus Nephthysia bennettiae</name>
    <dbReference type="NCBI Taxonomy" id="3127016"/>
    <lineage>
        <taxon>Bacteria</taxon>
        <taxon>Bacillati</taxon>
        <taxon>Candidatus Dormiibacterota</taxon>
        <taxon>Candidatus Dormibacteria</taxon>
        <taxon>Candidatus Dormibacterales</taxon>
        <taxon>Candidatus Dormibacteraceae</taxon>
        <taxon>Candidatus Nephthysia</taxon>
    </lineage>
</organism>
<keyword evidence="1" id="KW-0812">Transmembrane</keyword>
<sequence>MLIDRASVLAAHPALRLLLLALILIALVLRRPPLRLGPRRRRGRLLCGPVRFACLRAERGYLD</sequence>
<reference evidence="2" key="1">
    <citation type="submission" date="2020-10" db="EMBL/GenBank/DDBJ databases">
        <title>Ca. Dormibacterota MAGs.</title>
        <authorList>
            <person name="Montgomery K."/>
        </authorList>
    </citation>
    <scope>NUCLEOTIDE SEQUENCE [LARGE SCALE GENOMIC DNA]</scope>
    <source>
        <strain evidence="2">SC8812_S17_10</strain>
    </source>
</reference>
<feature type="transmembrane region" description="Helical" evidence="1">
    <location>
        <begin position="6"/>
        <end position="29"/>
    </location>
</feature>
<keyword evidence="1" id="KW-1133">Transmembrane helix</keyword>
<proteinExistence type="predicted"/>
<gene>
    <name evidence="2" type="ORF">JF922_02185</name>
</gene>
<protein>
    <submittedName>
        <fullName evidence="2">Uncharacterized protein</fullName>
    </submittedName>
</protein>
<evidence type="ECO:0000256" key="1">
    <source>
        <dbReference type="SAM" id="Phobius"/>
    </source>
</evidence>
<keyword evidence="1" id="KW-0472">Membrane</keyword>
<evidence type="ECO:0000313" key="3">
    <source>
        <dbReference type="Proteomes" id="UP000612893"/>
    </source>
</evidence>
<evidence type="ECO:0000313" key="2">
    <source>
        <dbReference type="EMBL" id="MBJ7596883.1"/>
    </source>
</evidence>
<dbReference type="EMBL" id="JAEKNR010000027">
    <property type="protein sequence ID" value="MBJ7596883.1"/>
    <property type="molecule type" value="Genomic_DNA"/>
</dbReference>
<dbReference type="RefSeq" id="WP_338198720.1">
    <property type="nucleotide sequence ID" value="NZ_JAEKNR010000027.1"/>
</dbReference>
<name>A0A934N7F2_9BACT</name>